<reference evidence="10 11" key="1">
    <citation type="journal article" date="2019" name="Int. J. Syst. Evol. Microbiol.">
        <title>The Global Catalogue of Microorganisms (GCM) 10K type strain sequencing project: providing services to taxonomists for standard genome sequencing and annotation.</title>
        <authorList>
            <consortium name="The Broad Institute Genomics Platform"/>
            <consortium name="The Broad Institute Genome Sequencing Center for Infectious Disease"/>
            <person name="Wu L."/>
            <person name="Ma J."/>
        </authorList>
    </citation>
    <scope>NUCLEOTIDE SEQUENCE [LARGE SCALE GENOMIC DNA]</scope>
    <source>
        <strain evidence="10 11">JCM 3146</strain>
    </source>
</reference>
<dbReference type="PANTHER" id="PTHR34308">
    <property type="entry name" value="COBALAMIN BIOSYNTHESIS PROTEIN CBIB"/>
    <property type="match status" value="1"/>
</dbReference>
<evidence type="ECO:0000256" key="4">
    <source>
        <dbReference type="ARBA" id="ARBA00022475"/>
    </source>
</evidence>
<comment type="pathway">
    <text evidence="2 9">Cofactor biosynthesis; adenosylcobalamin biosynthesis.</text>
</comment>
<dbReference type="Pfam" id="PF03186">
    <property type="entry name" value="CobD_Cbib"/>
    <property type="match status" value="1"/>
</dbReference>
<evidence type="ECO:0000256" key="8">
    <source>
        <dbReference type="ARBA" id="ARBA00023136"/>
    </source>
</evidence>
<evidence type="ECO:0000256" key="5">
    <source>
        <dbReference type="ARBA" id="ARBA00022573"/>
    </source>
</evidence>
<proteinExistence type="inferred from homology"/>
<evidence type="ECO:0000256" key="9">
    <source>
        <dbReference type="HAMAP-Rule" id="MF_00024"/>
    </source>
</evidence>
<comment type="subcellular location">
    <subcellularLocation>
        <location evidence="1 9">Cell membrane</location>
        <topology evidence="1 9">Multi-pass membrane protein</topology>
    </subcellularLocation>
</comment>
<name>A0ABN0XTF9_9ACTN</name>
<keyword evidence="5 9" id="KW-0169">Cobalamin biosynthesis</keyword>
<evidence type="ECO:0000256" key="3">
    <source>
        <dbReference type="ARBA" id="ARBA00006263"/>
    </source>
</evidence>
<organism evidence="10 11">
    <name type="scientific">Actinoallomurus spadix</name>
    <dbReference type="NCBI Taxonomy" id="79912"/>
    <lineage>
        <taxon>Bacteria</taxon>
        <taxon>Bacillati</taxon>
        <taxon>Actinomycetota</taxon>
        <taxon>Actinomycetes</taxon>
        <taxon>Streptosporangiales</taxon>
        <taxon>Thermomonosporaceae</taxon>
        <taxon>Actinoallomurus</taxon>
    </lineage>
</organism>
<dbReference type="PANTHER" id="PTHR34308:SF1">
    <property type="entry name" value="COBALAMIN BIOSYNTHESIS PROTEIN CBIB"/>
    <property type="match status" value="1"/>
</dbReference>
<keyword evidence="8 9" id="KW-0472">Membrane</keyword>
<evidence type="ECO:0000256" key="1">
    <source>
        <dbReference type="ARBA" id="ARBA00004651"/>
    </source>
</evidence>
<dbReference type="NCBIfam" id="TIGR00380">
    <property type="entry name" value="cobal_cbiB"/>
    <property type="match status" value="1"/>
</dbReference>
<dbReference type="RefSeq" id="WP_252810469.1">
    <property type="nucleotide sequence ID" value="NZ_BAAABM010000073.1"/>
</dbReference>
<dbReference type="EMBL" id="BAAABM010000073">
    <property type="protein sequence ID" value="GAA0372435.1"/>
    <property type="molecule type" value="Genomic_DNA"/>
</dbReference>
<gene>
    <name evidence="9" type="primary">cobD</name>
    <name evidence="10" type="ORF">GCM10010151_73000</name>
</gene>
<dbReference type="InterPro" id="IPR004485">
    <property type="entry name" value="Cobalamin_biosynth_CobD/CbiB"/>
</dbReference>
<comment type="similarity">
    <text evidence="3 9">Belongs to the CobD/CbiB family.</text>
</comment>
<keyword evidence="4 9" id="KW-1003">Cell membrane</keyword>
<comment type="function">
    <text evidence="9">Converts cobyric acid to cobinamide by the addition of aminopropanol on the F carboxylic group.</text>
</comment>
<keyword evidence="6 9" id="KW-0812">Transmembrane</keyword>
<evidence type="ECO:0000313" key="11">
    <source>
        <dbReference type="Proteomes" id="UP001501822"/>
    </source>
</evidence>
<evidence type="ECO:0000256" key="2">
    <source>
        <dbReference type="ARBA" id="ARBA00004953"/>
    </source>
</evidence>
<dbReference type="HAMAP" id="MF_00024">
    <property type="entry name" value="CobD_CbiB"/>
    <property type="match status" value="1"/>
</dbReference>
<dbReference type="NCBIfam" id="NF002276">
    <property type="entry name" value="PRK01209.1-4"/>
    <property type="match status" value="1"/>
</dbReference>
<sequence>MTTEKGLWAGLVLDALAGDPRRGHPVAAFGRAAGALERRLYRDSVARGAVFTAVCVAGAAGAGLLVDATGRRTATRTALTAAATWAVLGGTSLGREGLAMAAALEAGDLEAARRRLPHLCGRDPSALDAKELARATVESVAENTSDAAVAPLFWGAVLGVPGLLAYRAVNTLDAMVGHRSPRYLRFGRVAARLDDAANWAPARLTGLLTVACAPVAGGSPRTAYAILRRDGAAHPSPNAGRCEAAFAGALGVRLGGVNVYGNRVEDRPELGDGRAAEPGDIRRAVRLSRAVTVAAAAVTIGVRAAVRAWSRSRRR</sequence>
<protein>
    <recommendedName>
        <fullName evidence="9">Cobalamin biosynthesis protein CobD</fullName>
    </recommendedName>
</protein>
<keyword evidence="7 9" id="KW-1133">Transmembrane helix</keyword>
<evidence type="ECO:0000256" key="7">
    <source>
        <dbReference type="ARBA" id="ARBA00022989"/>
    </source>
</evidence>
<evidence type="ECO:0000256" key="6">
    <source>
        <dbReference type="ARBA" id="ARBA00022692"/>
    </source>
</evidence>
<dbReference type="Proteomes" id="UP001501822">
    <property type="component" value="Unassembled WGS sequence"/>
</dbReference>
<keyword evidence="11" id="KW-1185">Reference proteome</keyword>
<evidence type="ECO:0000313" key="10">
    <source>
        <dbReference type="EMBL" id="GAA0372435.1"/>
    </source>
</evidence>
<comment type="caution">
    <text evidence="10">The sequence shown here is derived from an EMBL/GenBank/DDBJ whole genome shotgun (WGS) entry which is preliminary data.</text>
</comment>
<accession>A0ABN0XTF9</accession>